<dbReference type="EC" id="2.4.1.292" evidence="5"/>
<feature type="domain" description="Glycosyltransferase subfamily 4-like N-terminal" evidence="4">
    <location>
        <begin position="39"/>
        <end position="196"/>
    </location>
</feature>
<dbReference type="GO" id="GO:0016757">
    <property type="term" value="F:glycosyltransferase activity"/>
    <property type="evidence" value="ECO:0007669"/>
    <property type="project" value="UniProtKB-KW"/>
</dbReference>
<dbReference type="Pfam" id="PF13439">
    <property type="entry name" value="Glyco_transf_4"/>
    <property type="match status" value="1"/>
</dbReference>
<gene>
    <name evidence="5" type="primary">pglH_1</name>
    <name evidence="5" type="ORF">Poly21_01170</name>
</gene>
<keyword evidence="6" id="KW-1185">Reference proteome</keyword>
<keyword evidence="2 5" id="KW-0808">Transferase</keyword>
<evidence type="ECO:0000313" key="6">
    <source>
        <dbReference type="Proteomes" id="UP000319908"/>
    </source>
</evidence>
<dbReference type="RefSeq" id="WP_367302515.1">
    <property type="nucleotide sequence ID" value="NZ_SJPU01000001.1"/>
</dbReference>
<evidence type="ECO:0000256" key="1">
    <source>
        <dbReference type="ARBA" id="ARBA00022676"/>
    </source>
</evidence>
<accession>A0A5C6C1H5</accession>
<dbReference type="Proteomes" id="UP000319908">
    <property type="component" value="Unassembled WGS sequence"/>
</dbReference>
<dbReference type="Pfam" id="PF00534">
    <property type="entry name" value="Glycos_transf_1"/>
    <property type="match status" value="1"/>
</dbReference>
<evidence type="ECO:0000313" key="5">
    <source>
        <dbReference type="EMBL" id="TWU17965.1"/>
    </source>
</evidence>
<dbReference type="InterPro" id="IPR001296">
    <property type="entry name" value="Glyco_trans_1"/>
</dbReference>
<evidence type="ECO:0000256" key="2">
    <source>
        <dbReference type="ARBA" id="ARBA00022679"/>
    </source>
</evidence>
<keyword evidence="1 5" id="KW-0328">Glycosyltransferase</keyword>
<proteinExistence type="predicted"/>
<dbReference type="Gene3D" id="3.40.50.2000">
    <property type="entry name" value="Glycogen Phosphorylase B"/>
    <property type="match status" value="2"/>
</dbReference>
<sequence length="389" mass="42340">MNDSSGDSIECADAASQCVATDPLKQLSIACVIHSLDGGGAERVMAGLSGRLAARQHRVDLITLDDGARRRHQLSDAVRWIPLDVMSTDKRKIGWVERVTSLRRQIIQGEYDVVLSFCDSTNVLVLTATRGLRRCPRVVVSERSDPAHQSLGRVREWLRDRLYPRADAVVCLSDEVAATLHRRMNIHPVVIPSAVELPPPEYTQLRAASHAPTAVRLIAIGRLEPEKGFQRLLQALAGITQDGEAPAWTLRILGDGSELTALEAIARDGKIADRVEFSGWVDSVWPHLAEADVFVLPSLYEGFPSAMLEAMAGGLAVVAIDAGGGVRSAIRHGENGWLVENEATALASGLREILANPSLRAKLSTAAPQITNEFNWDTMVDAYERTLRG</sequence>
<feature type="domain" description="Glycosyl transferase family 1" evidence="3">
    <location>
        <begin position="215"/>
        <end position="368"/>
    </location>
</feature>
<dbReference type="InterPro" id="IPR028098">
    <property type="entry name" value="Glyco_trans_4-like_N"/>
</dbReference>
<dbReference type="PANTHER" id="PTHR12526:SF510">
    <property type="entry name" value="D-INOSITOL 3-PHOSPHATE GLYCOSYLTRANSFERASE"/>
    <property type="match status" value="1"/>
</dbReference>
<dbReference type="SUPFAM" id="SSF53756">
    <property type="entry name" value="UDP-Glycosyltransferase/glycogen phosphorylase"/>
    <property type="match status" value="1"/>
</dbReference>
<protein>
    <submittedName>
        <fullName evidence="5">Alpha-1,4-N-acetyl-D-galactosaminyltransferase</fullName>
        <ecNumber evidence="5">2.4.1.292</ecNumber>
    </submittedName>
</protein>
<dbReference type="AlphaFoldDB" id="A0A5C6C1H5"/>
<evidence type="ECO:0000259" key="4">
    <source>
        <dbReference type="Pfam" id="PF13439"/>
    </source>
</evidence>
<comment type="caution">
    <text evidence="5">The sequence shown here is derived from an EMBL/GenBank/DDBJ whole genome shotgun (WGS) entry which is preliminary data.</text>
</comment>
<dbReference type="PANTHER" id="PTHR12526">
    <property type="entry name" value="GLYCOSYLTRANSFERASE"/>
    <property type="match status" value="1"/>
</dbReference>
<organism evidence="5 6">
    <name type="scientific">Allorhodopirellula heiligendammensis</name>
    <dbReference type="NCBI Taxonomy" id="2714739"/>
    <lineage>
        <taxon>Bacteria</taxon>
        <taxon>Pseudomonadati</taxon>
        <taxon>Planctomycetota</taxon>
        <taxon>Planctomycetia</taxon>
        <taxon>Pirellulales</taxon>
        <taxon>Pirellulaceae</taxon>
        <taxon>Allorhodopirellula</taxon>
    </lineage>
</organism>
<name>A0A5C6C1H5_9BACT</name>
<dbReference type="EMBL" id="SJPU01000001">
    <property type="protein sequence ID" value="TWU17965.1"/>
    <property type="molecule type" value="Genomic_DNA"/>
</dbReference>
<evidence type="ECO:0000259" key="3">
    <source>
        <dbReference type="Pfam" id="PF00534"/>
    </source>
</evidence>
<reference evidence="5 6" key="1">
    <citation type="journal article" date="2020" name="Antonie Van Leeuwenhoek">
        <title>Rhodopirellula heiligendammensis sp. nov., Rhodopirellula pilleata sp. nov., and Rhodopirellula solitaria sp. nov. isolated from natural or artificial marine surfaces in Northern Germany and California, USA, and emended description of the genus Rhodopirellula.</title>
        <authorList>
            <person name="Kallscheuer N."/>
            <person name="Wiegand S."/>
            <person name="Jogler M."/>
            <person name="Boedeker C."/>
            <person name="Peeters S.H."/>
            <person name="Rast P."/>
            <person name="Heuer A."/>
            <person name="Jetten M.S.M."/>
            <person name="Rohde M."/>
            <person name="Jogler C."/>
        </authorList>
    </citation>
    <scope>NUCLEOTIDE SEQUENCE [LARGE SCALE GENOMIC DNA]</scope>
    <source>
        <strain evidence="5 6">Poly21</strain>
    </source>
</reference>